<dbReference type="PhylomeDB" id="B4JQC5"/>
<feature type="domain" description="PLD phosphodiesterase" evidence="4">
    <location>
        <begin position="193"/>
        <end position="220"/>
    </location>
</feature>
<gene>
    <name evidence="5" type="primary">Dgri\GH13672</name>
    <name evidence="5" type="ORF">Dgri_GH13672</name>
</gene>
<dbReference type="PANTHER" id="PTHR10185">
    <property type="entry name" value="PHOSPHOLIPASE D - RELATED"/>
    <property type="match status" value="1"/>
</dbReference>
<dbReference type="eggNOG" id="KOG3603">
    <property type="taxonomic scope" value="Eukaryota"/>
</dbReference>
<dbReference type="InParanoid" id="B4JQC5"/>
<evidence type="ECO:0000313" key="6">
    <source>
        <dbReference type="Proteomes" id="UP000001070"/>
    </source>
</evidence>
<evidence type="ECO:0000256" key="2">
    <source>
        <dbReference type="SAM" id="MobiDB-lite"/>
    </source>
</evidence>
<dbReference type="OMA" id="WTHFIPN"/>
<dbReference type="InterPro" id="IPR050874">
    <property type="entry name" value="Diverse_PLD-related"/>
</dbReference>
<dbReference type="PROSITE" id="PS50035">
    <property type="entry name" value="PLD"/>
    <property type="match status" value="2"/>
</dbReference>
<organism evidence="6">
    <name type="scientific">Drosophila grimshawi</name>
    <name type="common">Hawaiian fruit fly</name>
    <name type="synonym">Idiomyia grimshawi</name>
    <dbReference type="NCBI Taxonomy" id="7222"/>
    <lineage>
        <taxon>Eukaryota</taxon>
        <taxon>Metazoa</taxon>
        <taxon>Ecdysozoa</taxon>
        <taxon>Arthropoda</taxon>
        <taxon>Hexapoda</taxon>
        <taxon>Insecta</taxon>
        <taxon>Pterygota</taxon>
        <taxon>Neoptera</taxon>
        <taxon>Endopterygota</taxon>
        <taxon>Diptera</taxon>
        <taxon>Brachycera</taxon>
        <taxon>Muscomorpha</taxon>
        <taxon>Ephydroidea</taxon>
        <taxon>Drosophilidae</taxon>
        <taxon>Drosophila</taxon>
        <taxon>Hawaiian Drosophila</taxon>
    </lineage>
</organism>
<evidence type="ECO:0000256" key="1">
    <source>
        <dbReference type="ARBA" id="ARBA00008664"/>
    </source>
</evidence>
<keyword evidence="3" id="KW-0472">Membrane</keyword>
<feature type="transmembrane region" description="Helical" evidence="3">
    <location>
        <begin position="30"/>
        <end position="49"/>
    </location>
</feature>
<dbReference type="KEGG" id="dgr:6566825"/>
<reference evidence="5 6" key="1">
    <citation type="journal article" date="2007" name="Nature">
        <title>Evolution of genes and genomes on the Drosophila phylogeny.</title>
        <authorList>
            <consortium name="Drosophila 12 Genomes Consortium"/>
            <person name="Clark A.G."/>
            <person name="Eisen M.B."/>
            <person name="Smith D.R."/>
            <person name="Bergman C.M."/>
            <person name="Oliver B."/>
            <person name="Markow T.A."/>
            <person name="Kaufman T.C."/>
            <person name="Kellis M."/>
            <person name="Gelbart W."/>
            <person name="Iyer V.N."/>
            <person name="Pollard D.A."/>
            <person name="Sackton T.B."/>
            <person name="Larracuente A.M."/>
            <person name="Singh N.D."/>
            <person name="Abad J.P."/>
            <person name="Abt D.N."/>
            <person name="Adryan B."/>
            <person name="Aguade M."/>
            <person name="Akashi H."/>
            <person name="Anderson W.W."/>
            <person name="Aquadro C.F."/>
            <person name="Ardell D.H."/>
            <person name="Arguello R."/>
            <person name="Artieri C.G."/>
            <person name="Barbash D.A."/>
            <person name="Barker D."/>
            <person name="Barsanti P."/>
            <person name="Batterham P."/>
            <person name="Batzoglou S."/>
            <person name="Begun D."/>
            <person name="Bhutkar A."/>
            <person name="Blanco E."/>
            <person name="Bosak S.A."/>
            <person name="Bradley R.K."/>
            <person name="Brand A.D."/>
            <person name="Brent M.R."/>
            <person name="Brooks A.N."/>
            <person name="Brown R.H."/>
            <person name="Butlin R.K."/>
            <person name="Caggese C."/>
            <person name="Calvi B.R."/>
            <person name="Bernardo de Carvalho A."/>
            <person name="Caspi A."/>
            <person name="Castrezana S."/>
            <person name="Celniker S.E."/>
            <person name="Chang J.L."/>
            <person name="Chapple C."/>
            <person name="Chatterji S."/>
            <person name="Chinwalla A."/>
            <person name="Civetta A."/>
            <person name="Clifton S.W."/>
            <person name="Comeron J.M."/>
            <person name="Costello J.C."/>
            <person name="Coyne J.A."/>
            <person name="Daub J."/>
            <person name="David R.G."/>
            <person name="Delcher A.L."/>
            <person name="Delehaunty K."/>
            <person name="Do C.B."/>
            <person name="Ebling H."/>
            <person name="Edwards K."/>
            <person name="Eickbush T."/>
            <person name="Evans J.D."/>
            <person name="Filipski A."/>
            <person name="Findeiss S."/>
            <person name="Freyhult E."/>
            <person name="Fulton L."/>
            <person name="Fulton R."/>
            <person name="Garcia A.C."/>
            <person name="Gardiner A."/>
            <person name="Garfield D.A."/>
            <person name="Garvin B.E."/>
            <person name="Gibson G."/>
            <person name="Gilbert D."/>
            <person name="Gnerre S."/>
            <person name="Godfrey J."/>
            <person name="Good R."/>
            <person name="Gotea V."/>
            <person name="Gravely B."/>
            <person name="Greenberg A.J."/>
            <person name="Griffiths-Jones S."/>
            <person name="Gross S."/>
            <person name="Guigo R."/>
            <person name="Gustafson E.A."/>
            <person name="Haerty W."/>
            <person name="Hahn M.W."/>
            <person name="Halligan D.L."/>
            <person name="Halpern A.L."/>
            <person name="Halter G.M."/>
            <person name="Han M.V."/>
            <person name="Heger A."/>
            <person name="Hillier L."/>
            <person name="Hinrichs A.S."/>
            <person name="Holmes I."/>
            <person name="Hoskins R.A."/>
            <person name="Hubisz M.J."/>
            <person name="Hultmark D."/>
            <person name="Huntley M.A."/>
            <person name="Jaffe D.B."/>
            <person name="Jagadeeshan S."/>
            <person name="Jeck W.R."/>
            <person name="Johnson J."/>
            <person name="Jones C.D."/>
            <person name="Jordan W.C."/>
            <person name="Karpen G.H."/>
            <person name="Kataoka E."/>
            <person name="Keightley P.D."/>
            <person name="Kheradpour P."/>
            <person name="Kirkness E.F."/>
            <person name="Koerich L.B."/>
            <person name="Kristiansen K."/>
            <person name="Kudrna D."/>
            <person name="Kulathinal R.J."/>
            <person name="Kumar S."/>
            <person name="Kwok R."/>
            <person name="Lander E."/>
            <person name="Langley C.H."/>
            <person name="Lapoint R."/>
            <person name="Lazzaro B.P."/>
            <person name="Lee S.J."/>
            <person name="Levesque L."/>
            <person name="Li R."/>
            <person name="Lin C.F."/>
            <person name="Lin M.F."/>
            <person name="Lindblad-Toh K."/>
            <person name="Llopart A."/>
            <person name="Long M."/>
            <person name="Low L."/>
            <person name="Lozovsky E."/>
            <person name="Lu J."/>
            <person name="Luo M."/>
            <person name="Machado C.A."/>
            <person name="Makalowski W."/>
            <person name="Marzo M."/>
            <person name="Matsuda M."/>
            <person name="Matzkin L."/>
            <person name="McAllister B."/>
            <person name="McBride C.S."/>
            <person name="McKernan B."/>
            <person name="McKernan K."/>
            <person name="Mendez-Lago M."/>
            <person name="Minx P."/>
            <person name="Mollenhauer M.U."/>
            <person name="Montooth K."/>
            <person name="Mount S.M."/>
            <person name="Mu X."/>
            <person name="Myers E."/>
            <person name="Negre B."/>
            <person name="Newfeld S."/>
            <person name="Nielsen R."/>
            <person name="Noor M.A."/>
            <person name="O'Grady P."/>
            <person name="Pachter L."/>
            <person name="Papaceit M."/>
            <person name="Parisi M.J."/>
            <person name="Parisi M."/>
            <person name="Parts L."/>
            <person name="Pedersen J.S."/>
            <person name="Pesole G."/>
            <person name="Phillippy A.M."/>
            <person name="Ponting C.P."/>
            <person name="Pop M."/>
            <person name="Porcelli D."/>
            <person name="Powell J.R."/>
            <person name="Prohaska S."/>
            <person name="Pruitt K."/>
            <person name="Puig M."/>
            <person name="Quesneville H."/>
            <person name="Ram K.R."/>
            <person name="Rand D."/>
            <person name="Rasmussen M.D."/>
            <person name="Reed L.K."/>
            <person name="Reenan R."/>
            <person name="Reily A."/>
            <person name="Remington K.A."/>
            <person name="Rieger T.T."/>
            <person name="Ritchie M.G."/>
            <person name="Robin C."/>
            <person name="Rogers Y.H."/>
            <person name="Rohde C."/>
            <person name="Rozas J."/>
            <person name="Rubenfield M.J."/>
            <person name="Ruiz A."/>
            <person name="Russo S."/>
            <person name="Salzberg S.L."/>
            <person name="Sanchez-Gracia A."/>
            <person name="Saranga D.J."/>
            <person name="Sato H."/>
            <person name="Schaeffer S.W."/>
            <person name="Schatz M.C."/>
            <person name="Schlenke T."/>
            <person name="Schwartz R."/>
            <person name="Segarra C."/>
            <person name="Singh R.S."/>
            <person name="Sirot L."/>
            <person name="Sirota M."/>
            <person name="Sisneros N.B."/>
            <person name="Smith C.D."/>
            <person name="Smith T.F."/>
            <person name="Spieth J."/>
            <person name="Stage D.E."/>
            <person name="Stark A."/>
            <person name="Stephan W."/>
            <person name="Strausberg R.L."/>
            <person name="Strempel S."/>
            <person name="Sturgill D."/>
            <person name="Sutton G."/>
            <person name="Sutton G.G."/>
            <person name="Tao W."/>
            <person name="Teichmann S."/>
            <person name="Tobari Y.N."/>
            <person name="Tomimura Y."/>
            <person name="Tsolas J.M."/>
            <person name="Valente V.L."/>
            <person name="Venter E."/>
            <person name="Venter J.C."/>
            <person name="Vicario S."/>
            <person name="Vieira F.G."/>
            <person name="Vilella A.J."/>
            <person name="Villasante A."/>
            <person name="Walenz B."/>
            <person name="Wang J."/>
            <person name="Wasserman M."/>
            <person name="Watts T."/>
            <person name="Wilson D."/>
            <person name="Wilson R.K."/>
            <person name="Wing R.A."/>
            <person name="Wolfner M.F."/>
            <person name="Wong A."/>
            <person name="Wong G.K."/>
            <person name="Wu C.I."/>
            <person name="Wu G."/>
            <person name="Yamamoto D."/>
            <person name="Yang H.P."/>
            <person name="Yang S.P."/>
            <person name="Yorke J.A."/>
            <person name="Yoshida K."/>
            <person name="Zdobnov E."/>
            <person name="Zhang P."/>
            <person name="Zhang Y."/>
            <person name="Zimin A.V."/>
            <person name="Baldwin J."/>
            <person name="Abdouelleil A."/>
            <person name="Abdulkadir J."/>
            <person name="Abebe A."/>
            <person name="Abera B."/>
            <person name="Abreu J."/>
            <person name="Acer S.C."/>
            <person name="Aftuck L."/>
            <person name="Alexander A."/>
            <person name="An P."/>
            <person name="Anderson E."/>
            <person name="Anderson S."/>
            <person name="Arachi H."/>
            <person name="Azer M."/>
            <person name="Bachantsang P."/>
            <person name="Barry A."/>
            <person name="Bayul T."/>
            <person name="Berlin A."/>
            <person name="Bessette D."/>
            <person name="Bloom T."/>
            <person name="Blye J."/>
            <person name="Boguslavskiy L."/>
            <person name="Bonnet C."/>
            <person name="Boukhgalter B."/>
            <person name="Bourzgui I."/>
            <person name="Brown A."/>
            <person name="Cahill P."/>
            <person name="Channer S."/>
            <person name="Cheshatsang Y."/>
            <person name="Chuda L."/>
            <person name="Citroen M."/>
            <person name="Collymore A."/>
            <person name="Cooke P."/>
            <person name="Costello M."/>
            <person name="D'Aco K."/>
            <person name="Daza R."/>
            <person name="De Haan G."/>
            <person name="DeGray S."/>
            <person name="DeMaso C."/>
            <person name="Dhargay N."/>
            <person name="Dooley K."/>
            <person name="Dooley E."/>
            <person name="Doricent M."/>
            <person name="Dorje P."/>
            <person name="Dorjee K."/>
            <person name="Dupes A."/>
            <person name="Elong R."/>
            <person name="Falk J."/>
            <person name="Farina A."/>
            <person name="Faro S."/>
            <person name="Ferguson D."/>
            <person name="Fisher S."/>
            <person name="Foley C.D."/>
            <person name="Franke A."/>
            <person name="Friedrich D."/>
            <person name="Gadbois L."/>
            <person name="Gearin G."/>
            <person name="Gearin C.R."/>
            <person name="Giannoukos G."/>
            <person name="Goode T."/>
            <person name="Graham J."/>
            <person name="Grandbois E."/>
            <person name="Grewal S."/>
            <person name="Gyaltsen K."/>
            <person name="Hafez N."/>
            <person name="Hagos B."/>
            <person name="Hall J."/>
            <person name="Henson C."/>
            <person name="Hollinger A."/>
            <person name="Honan T."/>
            <person name="Huard M.D."/>
            <person name="Hughes L."/>
            <person name="Hurhula B."/>
            <person name="Husby M.E."/>
            <person name="Kamat A."/>
            <person name="Kanga B."/>
            <person name="Kashin S."/>
            <person name="Khazanovich D."/>
            <person name="Kisner P."/>
            <person name="Lance K."/>
            <person name="Lara M."/>
            <person name="Lee W."/>
            <person name="Lennon N."/>
            <person name="Letendre F."/>
            <person name="LeVine R."/>
            <person name="Lipovsky A."/>
            <person name="Liu X."/>
            <person name="Liu J."/>
            <person name="Liu S."/>
            <person name="Lokyitsang T."/>
            <person name="Lokyitsang Y."/>
            <person name="Lubonja R."/>
            <person name="Lui A."/>
            <person name="MacDonald P."/>
            <person name="Magnisalis V."/>
            <person name="Maru K."/>
            <person name="Matthews C."/>
            <person name="McCusker W."/>
            <person name="McDonough S."/>
            <person name="Mehta T."/>
            <person name="Meldrim J."/>
            <person name="Meneus L."/>
            <person name="Mihai O."/>
            <person name="Mihalev A."/>
            <person name="Mihova T."/>
            <person name="Mittelman R."/>
            <person name="Mlenga V."/>
            <person name="Montmayeur A."/>
            <person name="Mulrain L."/>
            <person name="Navidi A."/>
            <person name="Naylor J."/>
            <person name="Negash T."/>
            <person name="Nguyen T."/>
            <person name="Nguyen N."/>
            <person name="Nicol R."/>
            <person name="Norbu C."/>
            <person name="Norbu N."/>
            <person name="Novod N."/>
            <person name="O'Neill B."/>
            <person name="Osman S."/>
            <person name="Markiewicz E."/>
            <person name="Oyono O.L."/>
            <person name="Patti C."/>
            <person name="Phunkhang P."/>
            <person name="Pierre F."/>
            <person name="Priest M."/>
            <person name="Raghuraman S."/>
            <person name="Rege F."/>
            <person name="Reyes R."/>
            <person name="Rise C."/>
            <person name="Rogov P."/>
            <person name="Ross K."/>
            <person name="Ryan E."/>
            <person name="Settipalli S."/>
            <person name="Shea T."/>
            <person name="Sherpa N."/>
            <person name="Shi L."/>
            <person name="Shih D."/>
            <person name="Sparrow T."/>
            <person name="Spaulding J."/>
            <person name="Stalker J."/>
            <person name="Stange-Thomann N."/>
            <person name="Stavropoulos S."/>
            <person name="Stone C."/>
            <person name="Strader C."/>
            <person name="Tesfaye S."/>
            <person name="Thomson T."/>
            <person name="Thoulutsang Y."/>
            <person name="Thoulutsang D."/>
            <person name="Topham K."/>
            <person name="Topping I."/>
            <person name="Tsamla T."/>
            <person name="Vassiliev H."/>
            <person name="Vo A."/>
            <person name="Wangchuk T."/>
            <person name="Wangdi T."/>
            <person name="Weiand M."/>
            <person name="Wilkinson J."/>
            <person name="Wilson A."/>
            <person name="Yadav S."/>
            <person name="Young G."/>
            <person name="Yu Q."/>
            <person name="Zembek L."/>
            <person name="Zhong D."/>
            <person name="Zimmer A."/>
            <person name="Zwirko Z."/>
            <person name="Jaffe D.B."/>
            <person name="Alvarez P."/>
            <person name="Brockman W."/>
            <person name="Butler J."/>
            <person name="Chin C."/>
            <person name="Gnerre S."/>
            <person name="Grabherr M."/>
            <person name="Kleber M."/>
            <person name="Mauceli E."/>
            <person name="MacCallum I."/>
        </authorList>
    </citation>
    <scope>NUCLEOTIDE SEQUENCE [LARGE SCALE GENOMIC DNA]</scope>
    <source>
        <strain evidence="6">Tucson 15287-2541.00</strain>
    </source>
</reference>
<evidence type="ECO:0000256" key="3">
    <source>
        <dbReference type="SAM" id="Phobius"/>
    </source>
</evidence>
<dbReference type="SUPFAM" id="SSF56024">
    <property type="entry name" value="Phospholipase D/nuclease"/>
    <property type="match status" value="2"/>
</dbReference>
<dbReference type="SMART" id="SM00155">
    <property type="entry name" value="PLDc"/>
    <property type="match status" value="2"/>
</dbReference>
<evidence type="ECO:0000259" key="4">
    <source>
        <dbReference type="PROSITE" id="PS50035"/>
    </source>
</evidence>
<dbReference type="CDD" id="cd09106">
    <property type="entry name" value="PLDc_vPLD3_4_5_like_1"/>
    <property type="match status" value="1"/>
</dbReference>
<protein>
    <submittedName>
        <fullName evidence="5">GH13672</fullName>
    </submittedName>
</protein>
<feature type="region of interest" description="Disordered" evidence="2">
    <location>
        <begin position="1"/>
        <end position="21"/>
    </location>
</feature>
<accession>B4JQC5</accession>
<dbReference type="AlphaFoldDB" id="B4JQC5"/>
<dbReference type="Pfam" id="PF13918">
    <property type="entry name" value="PLDc_3"/>
    <property type="match status" value="1"/>
</dbReference>
<evidence type="ECO:0000313" key="5">
    <source>
        <dbReference type="EMBL" id="EDV99105.1"/>
    </source>
</evidence>
<dbReference type="STRING" id="7222.B4JQC5"/>
<dbReference type="InterPro" id="IPR001736">
    <property type="entry name" value="PLipase_D/transphosphatidylase"/>
</dbReference>
<dbReference type="FunCoup" id="B4JQC5">
    <property type="interactions" value="274"/>
</dbReference>
<comment type="similarity">
    <text evidence="1">Belongs to the phospholipase D family.</text>
</comment>
<dbReference type="PANTHER" id="PTHR10185:SF17">
    <property type="entry name" value="GM01519P-RELATED"/>
    <property type="match status" value="1"/>
</dbReference>
<dbReference type="Pfam" id="PF00614">
    <property type="entry name" value="PLDc"/>
    <property type="match status" value="1"/>
</dbReference>
<dbReference type="InterPro" id="IPR032803">
    <property type="entry name" value="PLDc_3"/>
</dbReference>
<dbReference type="Proteomes" id="UP000001070">
    <property type="component" value="Unassembled WGS sequence"/>
</dbReference>
<keyword evidence="6" id="KW-1185">Reference proteome</keyword>
<dbReference type="CDD" id="cd09107">
    <property type="entry name" value="PLDc_vPLD3_4_5_like_2"/>
    <property type="match status" value="1"/>
</dbReference>
<feature type="domain" description="PLD phosphodiesterase" evidence="4">
    <location>
        <begin position="410"/>
        <end position="436"/>
    </location>
</feature>
<keyword evidence="3" id="KW-1133">Transmembrane helix</keyword>
<dbReference type="OrthoDB" id="1923775at2759"/>
<sequence length="479" mass="54313">MYKAGEPLLNHDDDVENAPDRNMQRGNVHALQMFLLSTFLLLFLAGSAFHPKPLMLRSAEHRRDDQHYDCNISLVESIPIGLNYTPNSPKFMSTFEAWQRLLDLGNSTLDIGSFYWTMRGEDTGFNHSSAEPGEQIFNRLLANGPDFIGGSPKIKIRIAQSEPSSVSPNLDTKILESYGAAKVVSLDFRKYLGGGILHTKLWIVDNKHFYLGSANMDWRALTQVKELGVLAQNCPQLTSDLAKIFKAYWYLGSNADARIPSSWSFDYKTDYNKEQPMILNVNKEYTMQAFASSAPPPLSAPGRTHDLDAILNSINSALEFVHISVMDYYPLIVFGQKLQFWPAIDNAIRSAAIERGVHVKMLISWWQHSDASMDHYLRSLQDLTMSNRHVNIEIRRFIVPADEDQKRIPYGRVNHNKYMVTDRVAYIGTSNWSGDYFTDTAGIGLVLKDTVPNMTASIRNDLQNIFDRDWNSTYAHALT</sequence>
<dbReference type="GO" id="GO:0003824">
    <property type="term" value="F:catalytic activity"/>
    <property type="evidence" value="ECO:0007669"/>
    <property type="project" value="InterPro"/>
</dbReference>
<dbReference type="HOGENOM" id="CLU_027021_0_0_1"/>
<dbReference type="EMBL" id="CH916372">
    <property type="protein sequence ID" value="EDV99105.1"/>
    <property type="molecule type" value="Genomic_DNA"/>
</dbReference>
<name>B4JQC5_DROGR</name>
<proteinExistence type="inferred from homology"/>
<dbReference type="Gene3D" id="3.30.870.10">
    <property type="entry name" value="Endonuclease Chain A"/>
    <property type="match status" value="2"/>
</dbReference>
<keyword evidence="3" id="KW-0812">Transmembrane</keyword>